<reference evidence="2 3" key="1">
    <citation type="journal article" date="2011" name="Stand. Genomic Sci.">
        <title>Complete genome sequence of the gliding freshwater bacterium Fluviicola taffensis type strain (RW262).</title>
        <authorList>
            <person name="Woyke T."/>
            <person name="Chertkov O."/>
            <person name="Lapidus A."/>
            <person name="Nolan M."/>
            <person name="Lucas S."/>
            <person name="Del Rio T.G."/>
            <person name="Tice H."/>
            <person name="Cheng J.F."/>
            <person name="Tapia R."/>
            <person name="Han C."/>
            <person name="Goodwin L."/>
            <person name="Pitluck S."/>
            <person name="Liolios K."/>
            <person name="Pagani I."/>
            <person name="Ivanova N."/>
            <person name="Huntemann M."/>
            <person name="Mavromatis K."/>
            <person name="Mikhailova N."/>
            <person name="Pati A."/>
            <person name="Chen A."/>
            <person name="Palaniappan K."/>
            <person name="Land M."/>
            <person name="Hauser L."/>
            <person name="Brambilla E.M."/>
            <person name="Rohde M."/>
            <person name="Mwirichia R."/>
            <person name="Sikorski J."/>
            <person name="Tindall B.J."/>
            <person name="Goker M."/>
            <person name="Bristow J."/>
            <person name="Eisen J.A."/>
            <person name="Markowitz V."/>
            <person name="Hugenholtz P."/>
            <person name="Klenk H.P."/>
            <person name="Kyrpides N.C."/>
        </authorList>
    </citation>
    <scope>NUCLEOTIDE SEQUENCE [LARGE SCALE GENOMIC DNA]</scope>
    <source>
        <strain evidence="3">DSM 16823 / RW262 / RW262</strain>
    </source>
</reference>
<dbReference type="Proteomes" id="UP000007463">
    <property type="component" value="Chromosome"/>
</dbReference>
<dbReference type="Gene3D" id="3.20.20.140">
    <property type="entry name" value="Metal-dependent hydrolases"/>
    <property type="match status" value="1"/>
</dbReference>
<feature type="binding site" evidence="1">
    <location>
        <position position="71"/>
    </location>
    <ligand>
        <name>a divalent metal cation</name>
        <dbReference type="ChEBI" id="CHEBI:60240"/>
        <label>1</label>
    </ligand>
</feature>
<evidence type="ECO:0000256" key="1">
    <source>
        <dbReference type="PIRSR" id="PIRSR005902-1"/>
    </source>
</evidence>
<dbReference type="RefSeq" id="WP_013687142.1">
    <property type="nucleotide sequence ID" value="NC_015321.1"/>
</dbReference>
<evidence type="ECO:0000313" key="3">
    <source>
        <dbReference type="Proteomes" id="UP000007463"/>
    </source>
</evidence>
<dbReference type="PIRSF" id="PIRSF005902">
    <property type="entry name" value="DNase_TatD"/>
    <property type="match status" value="1"/>
</dbReference>
<dbReference type="eggNOG" id="COG0084">
    <property type="taxonomic scope" value="Bacteria"/>
</dbReference>
<dbReference type="GO" id="GO:0016788">
    <property type="term" value="F:hydrolase activity, acting on ester bonds"/>
    <property type="evidence" value="ECO:0007669"/>
    <property type="project" value="InterPro"/>
</dbReference>
<dbReference type="GO" id="GO:0046872">
    <property type="term" value="F:metal ion binding"/>
    <property type="evidence" value="ECO:0007669"/>
    <property type="project" value="UniProtKB-KW"/>
</dbReference>
<evidence type="ECO:0000313" key="2">
    <source>
        <dbReference type="EMBL" id="AEA44372.1"/>
    </source>
</evidence>
<dbReference type="PANTHER" id="PTHR46124">
    <property type="entry name" value="D-AMINOACYL-TRNA DEACYLASE"/>
    <property type="match status" value="1"/>
</dbReference>
<name>F2ICC6_FLUTR</name>
<gene>
    <name evidence="2" type="ordered locus">Fluta_2386</name>
</gene>
<keyword evidence="3" id="KW-1185">Reference proteome</keyword>
<feature type="binding site" evidence="1">
    <location>
        <position position="177"/>
    </location>
    <ligand>
        <name>a divalent metal cation</name>
        <dbReference type="ChEBI" id="CHEBI:60240"/>
        <label>1</label>
    </ligand>
</feature>
<dbReference type="KEGG" id="fte:Fluta_2386"/>
<dbReference type="Pfam" id="PF01026">
    <property type="entry name" value="TatD_DNase"/>
    <property type="match status" value="1"/>
</dbReference>
<accession>F2ICC6</accession>
<dbReference type="PANTHER" id="PTHR46124:SF2">
    <property type="entry name" value="D-AMINOACYL-TRNA DEACYLASE"/>
    <property type="match status" value="1"/>
</dbReference>
<sequence length="216" mass="24835">MSDLESLFDSHTHNFETKNRGIVQLTELSGSQLPEFFSFGIHPKEQPFNLEELDLICSELSSNPGFLAIGEIGLDNRYDAIQKQEELYVFQLKIAQKLQKPVILHCVNTWDRCRFLHEKNAPNTSIIYHGFNKASITKNVLEYQQAIISIGESILTNQKLQSGIQQIPLERLLLETDMGEIDLIETYQMVAEIKKVSLYALTEQLNKNANRIFKYE</sequence>
<protein>
    <submittedName>
        <fullName evidence="2">TatD-related deoxyribonuclease</fullName>
    </submittedName>
</protein>
<reference evidence="3" key="2">
    <citation type="submission" date="2011-02" db="EMBL/GenBank/DDBJ databases">
        <title>The complete genome of Fluviicola taffensis DSM 16823.</title>
        <authorList>
            <consortium name="US DOE Joint Genome Institute (JGI-PGF)"/>
            <person name="Lucas S."/>
            <person name="Copeland A."/>
            <person name="Lapidus A."/>
            <person name="Bruce D."/>
            <person name="Goodwin L."/>
            <person name="Pitluck S."/>
            <person name="Kyrpides N."/>
            <person name="Mavromatis K."/>
            <person name="Ivanova N."/>
            <person name="Mikhailova N."/>
            <person name="Pagani I."/>
            <person name="Chertkov O."/>
            <person name="Detter J.C."/>
            <person name="Han C."/>
            <person name="Tapia R."/>
            <person name="Land M."/>
            <person name="Hauser L."/>
            <person name="Markowitz V."/>
            <person name="Cheng J.-F."/>
            <person name="Hugenholtz P."/>
            <person name="Woyke T."/>
            <person name="Wu D."/>
            <person name="Tindall B."/>
            <person name="Pomrenke H.G."/>
            <person name="Brambilla E."/>
            <person name="Klenk H.-P."/>
            <person name="Eisen J.A."/>
        </authorList>
    </citation>
    <scope>NUCLEOTIDE SEQUENCE [LARGE SCALE GENOMIC DNA]</scope>
    <source>
        <strain evidence="3">DSM 16823 / RW262 / RW262</strain>
    </source>
</reference>
<feature type="binding site" evidence="1">
    <location>
        <position position="129"/>
    </location>
    <ligand>
        <name>a divalent metal cation</name>
        <dbReference type="ChEBI" id="CHEBI:60240"/>
        <label>2</label>
    </ligand>
</feature>
<keyword evidence="1" id="KW-0479">Metal-binding</keyword>
<dbReference type="OrthoDB" id="664222at2"/>
<dbReference type="SUPFAM" id="SSF51556">
    <property type="entry name" value="Metallo-dependent hydrolases"/>
    <property type="match status" value="1"/>
</dbReference>
<organism evidence="2 3">
    <name type="scientific">Fluviicola taffensis (strain DSM 16823 / NCIMB 13979 / RW262)</name>
    <dbReference type="NCBI Taxonomy" id="755732"/>
    <lineage>
        <taxon>Bacteria</taxon>
        <taxon>Pseudomonadati</taxon>
        <taxon>Bacteroidota</taxon>
        <taxon>Flavobacteriia</taxon>
        <taxon>Flavobacteriales</taxon>
        <taxon>Crocinitomicaceae</taxon>
        <taxon>Fluviicola</taxon>
    </lineage>
</organism>
<dbReference type="STRING" id="755732.Fluta_2386"/>
<dbReference type="AlphaFoldDB" id="F2ICC6"/>
<proteinExistence type="predicted"/>
<feature type="binding site" evidence="1">
    <location>
        <position position="105"/>
    </location>
    <ligand>
        <name>a divalent metal cation</name>
        <dbReference type="ChEBI" id="CHEBI:60240"/>
        <label>2</label>
    </ligand>
</feature>
<dbReference type="EMBL" id="CP002542">
    <property type="protein sequence ID" value="AEA44372.1"/>
    <property type="molecule type" value="Genomic_DNA"/>
</dbReference>
<dbReference type="InterPro" id="IPR001130">
    <property type="entry name" value="TatD-like"/>
</dbReference>
<dbReference type="InterPro" id="IPR032466">
    <property type="entry name" value="Metal_Hydrolase"/>
</dbReference>
<dbReference type="HOGENOM" id="CLU_031506_0_0_10"/>